<dbReference type="RefSeq" id="WP_377240145.1">
    <property type="nucleotide sequence ID" value="NZ_JBHLXP010000001.1"/>
</dbReference>
<dbReference type="InterPro" id="IPR003033">
    <property type="entry name" value="SCP2_sterol-bd_dom"/>
</dbReference>
<dbReference type="Pfam" id="PF02036">
    <property type="entry name" value="SCP2"/>
    <property type="match status" value="1"/>
</dbReference>
<comment type="caution">
    <text evidence="2">The sequence shown here is derived from an EMBL/GenBank/DDBJ whole genome shotgun (WGS) entry which is preliminary data.</text>
</comment>
<name>A0ABV6BAX7_9GAMM</name>
<organism evidence="2 3">
    <name type="scientific">Rheinheimera tilapiae</name>
    <dbReference type="NCBI Taxonomy" id="875043"/>
    <lineage>
        <taxon>Bacteria</taxon>
        <taxon>Pseudomonadati</taxon>
        <taxon>Pseudomonadota</taxon>
        <taxon>Gammaproteobacteria</taxon>
        <taxon>Chromatiales</taxon>
        <taxon>Chromatiaceae</taxon>
        <taxon>Rheinheimera</taxon>
    </lineage>
</organism>
<evidence type="ECO:0000313" key="2">
    <source>
        <dbReference type="EMBL" id="MFC0047158.1"/>
    </source>
</evidence>
<feature type="domain" description="SCP2" evidence="1">
    <location>
        <begin position="80"/>
        <end position="174"/>
    </location>
</feature>
<dbReference type="SUPFAM" id="SSF55718">
    <property type="entry name" value="SCP-like"/>
    <property type="match status" value="1"/>
</dbReference>
<protein>
    <submittedName>
        <fullName evidence="2">SCP2 domain-containing protein</fullName>
    </submittedName>
</protein>
<proteinExistence type="predicted"/>
<evidence type="ECO:0000313" key="3">
    <source>
        <dbReference type="Proteomes" id="UP001589813"/>
    </source>
</evidence>
<reference evidence="2 3" key="1">
    <citation type="submission" date="2024-09" db="EMBL/GenBank/DDBJ databases">
        <authorList>
            <person name="Sun Q."/>
            <person name="Mori K."/>
        </authorList>
    </citation>
    <scope>NUCLEOTIDE SEQUENCE [LARGE SCALE GENOMIC DNA]</scope>
    <source>
        <strain evidence="2 3">KCTC 23315</strain>
    </source>
</reference>
<dbReference type="EMBL" id="JBHLXP010000001">
    <property type="protein sequence ID" value="MFC0047158.1"/>
    <property type="molecule type" value="Genomic_DNA"/>
</dbReference>
<dbReference type="Proteomes" id="UP001589813">
    <property type="component" value="Unassembled WGS sequence"/>
</dbReference>
<gene>
    <name evidence="2" type="ORF">ACFFJP_02500</name>
</gene>
<keyword evidence="3" id="KW-1185">Reference proteome</keyword>
<dbReference type="InterPro" id="IPR036527">
    <property type="entry name" value="SCP2_sterol-bd_dom_sf"/>
</dbReference>
<accession>A0ABV6BAX7</accession>
<sequence>MQNGYQSFTPKEVFLSLGLKLGKCLLPKIPTPQSSVGLWLLQHRQYGLAIIRASEQRLPVSVRTAGLKYALSMIFGKVAHQGALDFLCGKRLSIEVPDLQMHYDLGLDAQRQFWLAAAGSSAQLCTGEVLFRANSTELLLLLSQQVDPDTLFFQRRLTIIGDTELGLQLKNFLDTVEPELLLPPQLICWMIEITSTTPA</sequence>
<evidence type="ECO:0000259" key="1">
    <source>
        <dbReference type="Pfam" id="PF02036"/>
    </source>
</evidence>